<keyword evidence="1" id="KW-0472">Membrane</keyword>
<proteinExistence type="predicted"/>
<reference evidence="2" key="1">
    <citation type="submission" date="2024-05" db="EMBL/GenBank/DDBJ databases">
        <title>Planctomycetes of the genus Singulisphaera possess chitinolytic capabilities.</title>
        <authorList>
            <person name="Ivanova A."/>
        </authorList>
    </citation>
    <scope>NUCLEOTIDE SEQUENCE</scope>
    <source>
        <strain evidence="2">Ch08T</strain>
    </source>
</reference>
<dbReference type="PANTHER" id="PTHR38454:SF1">
    <property type="entry name" value="INTEGRAL MEMBRANE PROTEIN"/>
    <property type="match status" value="1"/>
</dbReference>
<sequence length="840" mass="92336">MWRRLGELFAGLIVLSLALTCFARLVAEPSGLLVDGDRPSVDHAQRDDFRPVGNDLTFFYLPHYTQLADQLARYGRVPHWDSSGFAGRPLVGNPQAGLFYLPLRLIWNLRTPSALGWLTVGHLLWASLGLFLLMRTMGAGVAAATVAAGCFQASPYVLAQVFEGHYPHVWAASWYPWAFWAFVQFRNRRWARALTLAPILAMALLAGHPQEWFYLVFVLSVWTLWDAVHDGLAGGPKTAFARLSGWSFVMALSLGLAGVELIPAITAQTWTLRGSHLSLGNVSRYQLHALNLFQLLSPGALGEPNNYFGHDNYWETVLSMGLIPLVLAVVAAARHPDRQLIRGWLVLIVGALVFAGGRKLGLFPLLFECVPGMNRFRVPSRSLFLASLGTAAMAGFGVETLALRSFGAEGWQWLARHFRRVAFVVGAILLGLLPFSTARIEPRTLPDRALSLREIRTLLRSQGESRPAALAADQIARSGTFWFAFVGTVVILAVGRRAASHRQGYALSLGLLGLIELGLSGHGLLKVTPPSRFLGPDPISQALRAAVPPVDGPFRIRARDSLYQDLRASSNGFEKINVNDSFQIQHAADLYEPLYALLYVPPVPDPNSLMSELIAEHRQENRQRILDRMNVAFLVSDHIETDPHWPLVVTGRSQGSTFSIHRNPTAMPRAYVVPRAEPTAEDVGSALAGFRAVDPREAVLLPSDPLPAGPRQPFTPAVWGSADPDRVVIHAKTEAPGLLVVADTWMPGWHAQDNGRSVVLLRGNHAQRVVPLTRGGHHEVILRYEAPGLKRGSAVTLTSASAWIAVAVATLFWQVRCRVRTRTSVNRRAREETETFTPCG</sequence>
<feature type="transmembrane region" description="Helical" evidence="1">
    <location>
        <begin position="212"/>
        <end position="228"/>
    </location>
</feature>
<dbReference type="EMBL" id="CP155447">
    <property type="protein sequence ID" value="XBH02978.1"/>
    <property type="molecule type" value="Genomic_DNA"/>
</dbReference>
<feature type="transmembrane region" description="Helical" evidence="1">
    <location>
        <begin position="383"/>
        <end position="406"/>
    </location>
</feature>
<name>A0AAU7CC28_9BACT</name>
<protein>
    <recommendedName>
        <fullName evidence="3">YfhO family protein</fullName>
    </recommendedName>
</protein>
<evidence type="ECO:0000313" key="2">
    <source>
        <dbReference type="EMBL" id="XBH02978.1"/>
    </source>
</evidence>
<dbReference type="InterPro" id="IPR018580">
    <property type="entry name" value="Uncharacterised_YfhO"/>
</dbReference>
<gene>
    <name evidence="2" type="ORF">V5E97_32430</name>
</gene>
<feature type="transmembrane region" description="Helical" evidence="1">
    <location>
        <begin position="165"/>
        <end position="183"/>
    </location>
</feature>
<dbReference type="RefSeq" id="WP_406695719.1">
    <property type="nucleotide sequence ID" value="NZ_CP155447.1"/>
</dbReference>
<feature type="transmembrane region" description="Helical" evidence="1">
    <location>
        <begin position="114"/>
        <end position="133"/>
    </location>
</feature>
<organism evidence="2">
    <name type="scientific">Singulisphaera sp. Ch08</name>
    <dbReference type="NCBI Taxonomy" id="3120278"/>
    <lineage>
        <taxon>Bacteria</taxon>
        <taxon>Pseudomonadati</taxon>
        <taxon>Planctomycetota</taxon>
        <taxon>Planctomycetia</taxon>
        <taxon>Isosphaerales</taxon>
        <taxon>Isosphaeraceae</taxon>
        <taxon>Singulisphaera</taxon>
    </lineage>
</organism>
<feature type="transmembrane region" description="Helical" evidence="1">
    <location>
        <begin position="506"/>
        <end position="525"/>
    </location>
</feature>
<feature type="transmembrane region" description="Helical" evidence="1">
    <location>
        <begin position="344"/>
        <end position="363"/>
    </location>
</feature>
<accession>A0AAU7CC28</accession>
<feature type="transmembrane region" description="Helical" evidence="1">
    <location>
        <begin position="190"/>
        <end position="206"/>
    </location>
</feature>
<feature type="transmembrane region" description="Helical" evidence="1">
    <location>
        <begin position="140"/>
        <end position="159"/>
    </location>
</feature>
<evidence type="ECO:0000256" key="1">
    <source>
        <dbReference type="SAM" id="Phobius"/>
    </source>
</evidence>
<feature type="transmembrane region" description="Helical" evidence="1">
    <location>
        <begin position="794"/>
        <end position="813"/>
    </location>
</feature>
<keyword evidence="1" id="KW-1133">Transmembrane helix</keyword>
<dbReference type="PANTHER" id="PTHR38454">
    <property type="entry name" value="INTEGRAL MEMBRANE PROTEIN-RELATED"/>
    <property type="match status" value="1"/>
</dbReference>
<feature type="transmembrane region" description="Helical" evidence="1">
    <location>
        <begin position="240"/>
        <end position="265"/>
    </location>
</feature>
<evidence type="ECO:0008006" key="3">
    <source>
        <dbReference type="Google" id="ProtNLM"/>
    </source>
</evidence>
<keyword evidence="1" id="KW-0812">Transmembrane</keyword>
<dbReference type="AlphaFoldDB" id="A0AAU7CC28"/>
<feature type="transmembrane region" description="Helical" evidence="1">
    <location>
        <begin position="313"/>
        <end position="332"/>
    </location>
</feature>
<feature type="transmembrane region" description="Helical" evidence="1">
    <location>
        <begin position="418"/>
        <end position="436"/>
    </location>
</feature>
<feature type="transmembrane region" description="Helical" evidence="1">
    <location>
        <begin position="475"/>
        <end position="494"/>
    </location>
</feature>